<organism evidence="7 8">
    <name type="scientific">Lactococcus fujiensis JCM 16395</name>
    <dbReference type="NCBI Taxonomy" id="1291764"/>
    <lineage>
        <taxon>Bacteria</taxon>
        <taxon>Bacillati</taxon>
        <taxon>Bacillota</taxon>
        <taxon>Bacilli</taxon>
        <taxon>Lactobacillales</taxon>
        <taxon>Streptococcaceae</taxon>
        <taxon>Lactococcus</taxon>
    </lineage>
</organism>
<dbReference type="RefSeq" id="WP_096818804.1">
    <property type="nucleotide sequence ID" value="NZ_JXJU01000010.1"/>
</dbReference>
<evidence type="ECO:0000256" key="2">
    <source>
        <dbReference type="ARBA" id="ARBA00022801"/>
    </source>
</evidence>
<dbReference type="STRING" id="1291764.GCA_001311235_02745"/>
<dbReference type="Proteomes" id="UP000218181">
    <property type="component" value="Unassembled WGS sequence"/>
</dbReference>
<dbReference type="PANTHER" id="PTHR10353">
    <property type="entry name" value="GLYCOSYL HYDROLASE"/>
    <property type="match status" value="1"/>
</dbReference>
<comment type="caution">
    <text evidence="7">The sequence shown here is derived from an EMBL/GenBank/DDBJ whole genome shotgun (WGS) entry which is preliminary data.</text>
</comment>
<dbReference type="InterPro" id="IPR001360">
    <property type="entry name" value="Glyco_hydro_1"/>
</dbReference>
<accession>A0A2A5RJC0</accession>
<feature type="active site" description="Nucleophile" evidence="4">
    <location>
        <position position="379"/>
    </location>
</feature>
<keyword evidence="2 6" id="KW-0378">Hydrolase</keyword>
<dbReference type="InterPro" id="IPR033132">
    <property type="entry name" value="GH_1_N_CS"/>
</dbReference>
<evidence type="ECO:0000256" key="4">
    <source>
        <dbReference type="PROSITE-ProRule" id="PRU10055"/>
    </source>
</evidence>
<sequence length="479" mass="55034">MKEIKKFPSNFLWGGAVSAHQIEGAYLENGRGLSIADVITAGANGVDRQITEGVVEGEYYPSHEASDFYHRFKEDIQLFKTLGLKAFRTSIAWSRIFPNGDELEPNEAGLQFYDELFDELLNNGIEPVITLSHFEIPYHLYTEYGGFRNKKCIDFFAHYAKVVMERYKDKVKYWMTFNEINNQADGQWPLHVWTNSAVIIGANENKEEVVYQAAINELIASARVVKIGHEINPDFQIGCMMAYVPVYPYSCNPTDIMASVKVNDRRFFYSDVHVRGVIPTYVKKYWKKHDFVIDISDEELEALQMGCVDYIGFSYYMSNAVTTLENVRGQAIPDFPEAKMVKNPYISASDWGWQIDPVGLRYVLNAVYERYQKPLFVVENGFGAYDKITDEGLVHDDYRIDYLKNHIEQMELAINEDGVDVMGYTPWGILDLVSFGSGEMEKRYGMIYVDKDNQGNGSLNRIKKDSFNWYQAVIERNGI</sequence>
<name>A0A2A5RJC0_9LACT</name>
<evidence type="ECO:0000256" key="5">
    <source>
        <dbReference type="RuleBase" id="RU003690"/>
    </source>
</evidence>
<dbReference type="Gene3D" id="3.20.20.80">
    <property type="entry name" value="Glycosidases"/>
    <property type="match status" value="1"/>
</dbReference>
<evidence type="ECO:0000256" key="1">
    <source>
        <dbReference type="ARBA" id="ARBA00010838"/>
    </source>
</evidence>
<evidence type="ECO:0000256" key="6">
    <source>
        <dbReference type="RuleBase" id="RU004468"/>
    </source>
</evidence>
<dbReference type="GO" id="GO:0016052">
    <property type="term" value="P:carbohydrate catabolic process"/>
    <property type="evidence" value="ECO:0007669"/>
    <property type="project" value="TreeGrafter"/>
</dbReference>
<dbReference type="PROSITE" id="PS00653">
    <property type="entry name" value="GLYCOSYL_HYDROL_F1_2"/>
    <property type="match status" value="1"/>
</dbReference>
<dbReference type="InterPro" id="IPR018120">
    <property type="entry name" value="Glyco_hydro_1_AS"/>
</dbReference>
<evidence type="ECO:0000313" key="8">
    <source>
        <dbReference type="Proteomes" id="UP000218181"/>
    </source>
</evidence>
<keyword evidence="3 6" id="KW-0326">Glycosidase</keyword>
<gene>
    <name evidence="7" type="ORF">RT41_GL000412</name>
</gene>
<dbReference type="GO" id="GO:0008422">
    <property type="term" value="F:beta-glucosidase activity"/>
    <property type="evidence" value="ECO:0007669"/>
    <property type="project" value="TreeGrafter"/>
</dbReference>
<protein>
    <submittedName>
        <fullName evidence="7">6-phospho-beta-glucosidase</fullName>
    </submittedName>
</protein>
<dbReference type="GO" id="GO:0005829">
    <property type="term" value="C:cytosol"/>
    <property type="evidence" value="ECO:0007669"/>
    <property type="project" value="TreeGrafter"/>
</dbReference>
<dbReference type="PROSITE" id="PS00572">
    <property type="entry name" value="GLYCOSYL_HYDROL_F1_1"/>
    <property type="match status" value="1"/>
</dbReference>
<proteinExistence type="inferred from homology"/>
<dbReference type="PANTHER" id="PTHR10353:SF85">
    <property type="entry name" value="ARYL-PHOSPHO-BETA-D-GLUCOSIDASE BGLA"/>
    <property type="match status" value="1"/>
</dbReference>
<dbReference type="InterPro" id="IPR017853">
    <property type="entry name" value="GH"/>
</dbReference>
<dbReference type="PRINTS" id="PR00131">
    <property type="entry name" value="GLHYDRLASE1"/>
</dbReference>
<comment type="similarity">
    <text evidence="1 5">Belongs to the glycosyl hydrolase 1 family.</text>
</comment>
<keyword evidence="8" id="KW-1185">Reference proteome</keyword>
<dbReference type="Pfam" id="PF00232">
    <property type="entry name" value="Glyco_hydro_1"/>
    <property type="match status" value="1"/>
</dbReference>
<dbReference type="AlphaFoldDB" id="A0A2A5RJC0"/>
<dbReference type="NCBIfam" id="NF007154">
    <property type="entry name" value="PRK09589.1"/>
    <property type="match status" value="1"/>
</dbReference>
<evidence type="ECO:0000313" key="7">
    <source>
        <dbReference type="EMBL" id="PCR99221.1"/>
    </source>
</evidence>
<dbReference type="FunFam" id="3.20.20.80:FF:000004">
    <property type="entry name" value="Beta-glucosidase 6-phospho-beta-glucosidase"/>
    <property type="match status" value="1"/>
</dbReference>
<reference evidence="7 8" key="1">
    <citation type="submission" date="2014-12" db="EMBL/GenBank/DDBJ databases">
        <title>Draft genome sequences of 10 type strains of Lactococcus.</title>
        <authorList>
            <person name="Sun Z."/>
            <person name="Zhong Z."/>
            <person name="Liu W."/>
            <person name="Zhang W."/>
            <person name="Zhang H."/>
        </authorList>
    </citation>
    <scope>NUCLEOTIDE SEQUENCE [LARGE SCALE GENOMIC DNA]</scope>
    <source>
        <strain evidence="7 8">JCM 16395</strain>
    </source>
</reference>
<dbReference type="OrthoDB" id="1637462at2"/>
<dbReference type="SUPFAM" id="SSF51445">
    <property type="entry name" value="(Trans)glycosidases"/>
    <property type="match status" value="1"/>
</dbReference>
<evidence type="ECO:0000256" key="3">
    <source>
        <dbReference type="ARBA" id="ARBA00023295"/>
    </source>
</evidence>
<dbReference type="EMBL" id="JXJU01000010">
    <property type="protein sequence ID" value="PCR99221.1"/>
    <property type="molecule type" value="Genomic_DNA"/>
</dbReference>